<dbReference type="Proteomes" id="UP000247565">
    <property type="component" value="Unassembled WGS sequence"/>
</dbReference>
<dbReference type="Gene3D" id="1.10.8.1040">
    <property type="match status" value="1"/>
</dbReference>
<keyword evidence="8 11" id="KW-0413">Isomerase</keyword>
<dbReference type="Pfam" id="PF13616">
    <property type="entry name" value="Rotamase_3"/>
    <property type="match status" value="1"/>
</dbReference>
<feature type="chain" id="PRO_5016240920" description="Parvulin-like PPIase" evidence="9">
    <location>
        <begin position="28"/>
        <end position="316"/>
    </location>
</feature>
<dbReference type="SUPFAM" id="SSF109998">
    <property type="entry name" value="Triger factor/SurA peptide-binding domain-like"/>
    <property type="match status" value="1"/>
</dbReference>
<feature type="signal peptide" evidence="9">
    <location>
        <begin position="1"/>
        <end position="27"/>
    </location>
</feature>
<evidence type="ECO:0000256" key="3">
    <source>
        <dbReference type="ARBA" id="ARBA00013194"/>
    </source>
</evidence>
<organism evidence="11 12">
    <name type="scientific">Commensalibacter melissae</name>
    <dbReference type="NCBI Taxonomy" id="2070537"/>
    <lineage>
        <taxon>Bacteria</taxon>
        <taxon>Pseudomonadati</taxon>
        <taxon>Pseudomonadota</taxon>
        <taxon>Alphaproteobacteria</taxon>
        <taxon>Acetobacterales</taxon>
        <taxon>Acetobacteraceae</taxon>
    </lineage>
</organism>
<protein>
    <recommendedName>
        <fullName evidence="4">Parvulin-like PPIase</fullName>
        <ecNumber evidence="3">5.2.1.8</ecNumber>
    </recommendedName>
    <alternativeName>
        <fullName evidence="6">Peptidyl-prolyl cis-trans isomerase plp</fullName>
    </alternativeName>
    <alternativeName>
        <fullName evidence="7">Rotamase plp</fullName>
    </alternativeName>
</protein>
<evidence type="ECO:0000256" key="8">
    <source>
        <dbReference type="PROSITE-ProRule" id="PRU00278"/>
    </source>
</evidence>
<comment type="caution">
    <text evidence="11">The sequence shown here is derived from an EMBL/GenBank/DDBJ whole genome shotgun (WGS) entry which is preliminary data.</text>
</comment>
<dbReference type="EC" id="5.2.1.8" evidence="3"/>
<dbReference type="PROSITE" id="PS50198">
    <property type="entry name" value="PPIC_PPIASE_2"/>
    <property type="match status" value="1"/>
</dbReference>
<dbReference type="Gene3D" id="3.10.50.40">
    <property type="match status" value="1"/>
</dbReference>
<sequence length="316" mass="35299">MSFYNKSFKFAATLLFSSSLLTTAVIAAEPAVTTTPSAPAAQNQSSPSKIDENTVLATVNDKNITYHDIQNMRKMLPDQYKSLPAPVLTTIILQQLIVQNAVLQVAEKQNLQNSPEVKQQIEFMQKDILFSTFQKSELEKNLKQNPIDDKAIQTFYDQHFANAAPVKEAHICHILVKTQPEAVKIISQLHAGKNFANLAKQYSTDKESGSENGGDLGWVKQNDPLAPEFINAAFALKANTITTAPVKTQFGWHVIKVLGYRNAPVPPLDKVKDEIRKNLYQQRMKTIIENVIKQSKITKNDEAIHSLTQMPATQKK</sequence>
<keyword evidence="9" id="KW-0732">Signal</keyword>
<proteinExistence type="inferred from homology"/>
<dbReference type="EMBL" id="QGLT01000002">
    <property type="protein sequence ID" value="PXZ00652.1"/>
    <property type="molecule type" value="Genomic_DNA"/>
</dbReference>
<evidence type="ECO:0000256" key="7">
    <source>
        <dbReference type="ARBA" id="ARBA00031484"/>
    </source>
</evidence>
<dbReference type="InterPro" id="IPR023058">
    <property type="entry name" value="PPIase_PpiC_CS"/>
</dbReference>
<evidence type="ECO:0000256" key="1">
    <source>
        <dbReference type="ARBA" id="ARBA00000971"/>
    </source>
</evidence>
<keyword evidence="5 8" id="KW-0697">Rotamase</keyword>
<reference evidence="11 12" key="1">
    <citation type="submission" date="2018-05" db="EMBL/GenBank/DDBJ databases">
        <title>Reference genomes for bee gut microbiota database.</title>
        <authorList>
            <person name="Ellegaard K.M."/>
        </authorList>
    </citation>
    <scope>NUCLEOTIDE SEQUENCE [LARGE SCALE GENOMIC DNA]</scope>
    <source>
        <strain evidence="11 12">ESL0284</strain>
    </source>
</reference>
<dbReference type="InterPro" id="IPR000297">
    <property type="entry name" value="PPIase_PpiC"/>
</dbReference>
<comment type="similarity">
    <text evidence="2">Belongs to the PpiC/parvulin rotamase family.</text>
</comment>
<accession>A0A318N6J0</accession>
<feature type="domain" description="PpiC" evidence="10">
    <location>
        <begin position="166"/>
        <end position="259"/>
    </location>
</feature>
<evidence type="ECO:0000256" key="6">
    <source>
        <dbReference type="ARBA" id="ARBA00030642"/>
    </source>
</evidence>
<dbReference type="AlphaFoldDB" id="A0A318N6J0"/>
<dbReference type="RefSeq" id="WP_110438794.1">
    <property type="nucleotide sequence ID" value="NZ_CP046393.1"/>
</dbReference>
<dbReference type="SUPFAM" id="SSF54534">
    <property type="entry name" value="FKBP-like"/>
    <property type="match status" value="1"/>
</dbReference>
<evidence type="ECO:0000313" key="12">
    <source>
        <dbReference type="Proteomes" id="UP000247565"/>
    </source>
</evidence>
<dbReference type="InterPro" id="IPR046357">
    <property type="entry name" value="PPIase_dom_sf"/>
</dbReference>
<dbReference type="InterPro" id="IPR027304">
    <property type="entry name" value="Trigger_fact/SurA_dom_sf"/>
</dbReference>
<dbReference type="OrthoDB" id="14196at2"/>
<dbReference type="PANTHER" id="PTHR47245:SF2">
    <property type="entry name" value="PEPTIDYL-PROLYL CIS-TRANS ISOMERASE HP_0175-RELATED"/>
    <property type="match status" value="1"/>
</dbReference>
<name>A0A318N6J0_9PROT</name>
<evidence type="ECO:0000256" key="2">
    <source>
        <dbReference type="ARBA" id="ARBA00007656"/>
    </source>
</evidence>
<evidence type="ECO:0000256" key="9">
    <source>
        <dbReference type="SAM" id="SignalP"/>
    </source>
</evidence>
<evidence type="ECO:0000259" key="10">
    <source>
        <dbReference type="PROSITE" id="PS50198"/>
    </source>
</evidence>
<dbReference type="PROSITE" id="PS01096">
    <property type="entry name" value="PPIC_PPIASE_1"/>
    <property type="match status" value="1"/>
</dbReference>
<dbReference type="InterPro" id="IPR050245">
    <property type="entry name" value="PrsA_foldase"/>
</dbReference>
<comment type="catalytic activity">
    <reaction evidence="1">
        <text>[protein]-peptidylproline (omega=180) = [protein]-peptidylproline (omega=0)</text>
        <dbReference type="Rhea" id="RHEA:16237"/>
        <dbReference type="Rhea" id="RHEA-COMP:10747"/>
        <dbReference type="Rhea" id="RHEA-COMP:10748"/>
        <dbReference type="ChEBI" id="CHEBI:83833"/>
        <dbReference type="ChEBI" id="CHEBI:83834"/>
        <dbReference type="EC" id="5.2.1.8"/>
    </reaction>
</comment>
<dbReference type="PANTHER" id="PTHR47245">
    <property type="entry name" value="PEPTIDYLPROLYL ISOMERASE"/>
    <property type="match status" value="1"/>
</dbReference>
<dbReference type="GO" id="GO:0003755">
    <property type="term" value="F:peptidyl-prolyl cis-trans isomerase activity"/>
    <property type="evidence" value="ECO:0007669"/>
    <property type="project" value="UniProtKB-KW"/>
</dbReference>
<keyword evidence="12" id="KW-1185">Reference proteome</keyword>
<evidence type="ECO:0000256" key="5">
    <source>
        <dbReference type="ARBA" id="ARBA00023110"/>
    </source>
</evidence>
<evidence type="ECO:0000313" key="11">
    <source>
        <dbReference type="EMBL" id="PXZ00652.1"/>
    </source>
</evidence>
<evidence type="ECO:0000256" key="4">
    <source>
        <dbReference type="ARBA" id="ARBA00018370"/>
    </source>
</evidence>
<gene>
    <name evidence="11" type="ORF">DK869_04410</name>
</gene>